<dbReference type="EMBL" id="FNAK01000003">
    <property type="protein sequence ID" value="SDD91252.1"/>
    <property type="molecule type" value="Genomic_DNA"/>
</dbReference>
<dbReference type="STRING" id="637679.GCA_001550055_01350"/>
<dbReference type="InterPro" id="IPR029058">
    <property type="entry name" value="AB_hydrolase_fold"/>
</dbReference>
<name>A0A1G6YLR1_9PROT</name>
<organism evidence="2 3">
    <name type="scientific">Kordiimonas lacus</name>
    <dbReference type="NCBI Taxonomy" id="637679"/>
    <lineage>
        <taxon>Bacteria</taxon>
        <taxon>Pseudomonadati</taxon>
        <taxon>Pseudomonadota</taxon>
        <taxon>Alphaproteobacteria</taxon>
        <taxon>Kordiimonadales</taxon>
        <taxon>Kordiimonadaceae</taxon>
        <taxon>Kordiimonas</taxon>
    </lineage>
</organism>
<dbReference type="Gene3D" id="3.40.50.1820">
    <property type="entry name" value="alpha/beta hydrolase"/>
    <property type="match status" value="1"/>
</dbReference>
<dbReference type="SUPFAM" id="SSF53474">
    <property type="entry name" value="alpha/beta-Hydrolases"/>
    <property type="match status" value="1"/>
</dbReference>
<dbReference type="Proteomes" id="UP000183685">
    <property type="component" value="Unassembled WGS sequence"/>
</dbReference>
<keyword evidence="3" id="KW-1185">Reference proteome</keyword>
<dbReference type="InterPro" id="IPR000639">
    <property type="entry name" value="Epox_hydrolase-like"/>
</dbReference>
<dbReference type="PANTHER" id="PTHR43798">
    <property type="entry name" value="MONOACYLGLYCEROL LIPASE"/>
    <property type="match status" value="1"/>
</dbReference>
<dbReference type="PANTHER" id="PTHR43798:SF33">
    <property type="entry name" value="HYDROLASE, PUTATIVE (AFU_ORTHOLOGUE AFUA_2G14860)-RELATED"/>
    <property type="match status" value="1"/>
</dbReference>
<dbReference type="AlphaFoldDB" id="A0A1G6YLR1"/>
<dbReference type="GO" id="GO:0016020">
    <property type="term" value="C:membrane"/>
    <property type="evidence" value="ECO:0007669"/>
    <property type="project" value="TreeGrafter"/>
</dbReference>
<dbReference type="InterPro" id="IPR050266">
    <property type="entry name" value="AB_hydrolase_sf"/>
</dbReference>
<protein>
    <submittedName>
        <fullName evidence="2">Haloalkane dehalogenase</fullName>
    </submittedName>
</protein>
<dbReference type="InterPro" id="IPR000073">
    <property type="entry name" value="AB_hydrolase_1"/>
</dbReference>
<dbReference type="Pfam" id="PF00561">
    <property type="entry name" value="Abhydrolase_1"/>
    <property type="match status" value="1"/>
</dbReference>
<evidence type="ECO:0000259" key="1">
    <source>
        <dbReference type="Pfam" id="PF00561"/>
    </source>
</evidence>
<feature type="domain" description="AB hydrolase-1" evidence="1">
    <location>
        <begin position="50"/>
        <end position="286"/>
    </location>
</feature>
<reference evidence="2 3" key="1">
    <citation type="submission" date="2016-10" db="EMBL/GenBank/DDBJ databases">
        <authorList>
            <person name="de Groot N.N."/>
        </authorList>
    </citation>
    <scope>NUCLEOTIDE SEQUENCE [LARGE SCALE GENOMIC DNA]</scope>
    <source>
        <strain evidence="2 3">CGMCC 1.9109</strain>
    </source>
</reference>
<dbReference type="RefSeq" id="WP_068302731.1">
    <property type="nucleotide sequence ID" value="NZ_FNAK01000003.1"/>
</dbReference>
<dbReference type="GO" id="GO:0046464">
    <property type="term" value="P:acylglycerol catabolic process"/>
    <property type="evidence" value="ECO:0007669"/>
    <property type="project" value="TreeGrafter"/>
</dbReference>
<dbReference type="GO" id="GO:0047372">
    <property type="term" value="F:monoacylglycerol lipase activity"/>
    <property type="evidence" value="ECO:0007669"/>
    <property type="project" value="TreeGrafter"/>
</dbReference>
<gene>
    <name evidence="2" type="ORF">SAMN04488071_1668</name>
</gene>
<dbReference type="PRINTS" id="PR00111">
    <property type="entry name" value="ABHYDROLASE"/>
</dbReference>
<dbReference type="NCBIfam" id="NF002043">
    <property type="entry name" value="PRK00870.1"/>
    <property type="match status" value="1"/>
</dbReference>
<accession>A0A1G6YLR1</accession>
<dbReference type="PRINTS" id="PR00412">
    <property type="entry name" value="EPOXHYDRLASE"/>
</dbReference>
<dbReference type="OrthoDB" id="9799612at2"/>
<evidence type="ECO:0000313" key="2">
    <source>
        <dbReference type="EMBL" id="SDD91252.1"/>
    </source>
</evidence>
<evidence type="ECO:0000313" key="3">
    <source>
        <dbReference type="Proteomes" id="UP000183685"/>
    </source>
</evidence>
<sequence>MTLEAIRTPDDRFDDLPDWPFEPHYMDDLKGYEGMRTHYVDEGPKDADRTFLCLHGEPSWSYLYRHMIPHFTASGARVVAPDFFGFGRSDKPTRDEDYSFHFHRNFLLRFIEKLDLKNITLVCQDWGGVLGLTLPVDMPDRFKRLLVMNTALAVGVPAGKGFNEWREYARTTPDMPVGGLMKRTTPHLTDAEVAAYDAPFPDHHYKAGVRAFPQLVMTAPDMEGVGTSKRAAKFWNEDWTGETFMAIGMKDPVLGPPAMRMLAGLIKGCPEPMEIADGGHFVQEWGNEIAPAALKHFGDIA</sequence>
<proteinExistence type="predicted"/>